<comment type="similarity">
    <text evidence="1">Belongs to the universal stress protein A family.</text>
</comment>
<feature type="domain" description="UspA" evidence="4">
    <location>
        <begin position="144"/>
        <end position="275"/>
    </location>
</feature>
<evidence type="ECO:0000313" key="5">
    <source>
        <dbReference type="EMBL" id="VEG47527.1"/>
    </source>
</evidence>
<dbReference type="PANTHER" id="PTHR46268">
    <property type="entry name" value="STRESS RESPONSE PROTEIN NHAX"/>
    <property type="match status" value="1"/>
</dbReference>
<dbReference type="InterPro" id="IPR006016">
    <property type="entry name" value="UspA"/>
</dbReference>
<gene>
    <name evidence="5" type="ORF">NCTC10485_01808</name>
</gene>
<dbReference type="Pfam" id="PF00582">
    <property type="entry name" value="Usp"/>
    <property type="match status" value="2"/>
</dbReference>
<feature type="domain" description="UspA" evidence="4">
    <location>
        <begin position="12"/>
        <end position="129"/>
    </location>
</feature>
<keyword evidence="2" id="KW-0547">Nucleotide-binding</keyword>
<dbReference type="InterPro" id="IPR014729">
    <property type="entry name" value="Rossmann-like_a/b/a_fold"/>
</dbReference>
<accession>A0A448I4S6</accession>
<reference evidence="5 6" key="1">
    <citation type="submission" date="2018-12" db="EMBL/GenBank/DDBJ databases">
        <authorList>
            <consortium name="Pathogen Informatics"/>
        </authorList>
    </citation>
    <scope>NUCLEOTIDE SEQUENCE [LARGE SCALE GENOMIC DNA]</scope>
    <source>
        <strain evidence="5 6">NCTC10485</strain>
    </source>
</reference>
<dbReference type="SUPFAM" id="SSF52402">
    <property type="entry name" value="Adenine nucleotide alpha hydrolases-like"/>
    <property type="match status" value="2"/>
</dbReference>
<dbReference type="EMBL" id="LR134355">
    <property type="protein sequence ID" value="VEG47527.1"/>
    <property type="molecule type" value="Genomic_DNA"/>
</dbReference>
<protein>
    <submittedName>
        <fullName evidence="5">UspA domain-containing protein</fullName>
    </submittedName>
</protein>
<dbReference type="Proteomes" id="UP000282551">
    <property type="component" value="Chromosome"/>
</dbReference>
<proteinExistence type="inferred from homology"/>
<organism evidence="5 6">
    <name type="scientific">Mycolicibacterium chitae</name>
    <name type="common">Mycobacterium chitae</name>
    <dbReference type="NCBI Taxonomy" id="1792"/>
    <lineage>
        <taxon>Bacteria</taxon>
        <taxon>Bacillati</taxon>
        <taxon>Actinomycetota</taxon>
        <taxon>Actinomycetes</taxon>
        <taxon>Mycobacteriales</taxon>
        <taxon>Mycobacteriaceae</taxon>
        <taxon>Mycolicibacterium</taxon>
    </lineage>
</organism>
<evidence type="ECO:0000256" key="3">
    <source>
        <dbReference type="ARBA" id="ARBA00022840"/>
    </source>
</evidence>
<dbReference type="GO" id="GO:0005524">
    <property type="term" value="F:ATP binding"/>
    <property type="evidence" value="ECO:0007669"/>
    <property type="project" value="UniProtKB-KW"/>
</dbReference>
<name>A0A448I4S6_MYCCI</name>
<evidence type="ECO:0000313" key="6">
    <source>
        <dbReference type="Proteomes" id="UP000282551"/>
    </source>
</evidence>
<evidence type="ECO:0000259" key="4">
    <source>
        <dbReference type="Pfam" id="PF00582"/>
    </source>
</evidence>
<evidence type="ECO:0000256" key="1">
    <source>
        <dbReference type="ARBA" id="ARBA00008791"/>
    </source>
</evidence>
<sequence>MICGMTVSAAHAVLVGVDGSPSSDAAVAWAARTAALRETRLVLVHVTPAPKEAVLTESRAVAERSVDAALQIETAELSGDVVPALVALSEDAELVVVGCRGLGRIPRRLLGSVSTGLAHHARCPVVIVHDEKRGAPEDVAKLPVVVGVDGSAASQAAAAVAFDEAARRDVELIVLHSWSEYIGIELPGAEWEVMHPKAVAALDEWLADLQQQYPQVSVRKVVVPDGAARRLVKHSQDAQLVVVGRRGRGGLAGMLLGSVSAAVVEAAHTPVIVVREPVVRAP</sequence>
<dbReference type="PRINTS" id="PR01438">
    <property type="entry name" value="UNVRSLSTRESS"/>
</dbReference>
<dbReference type="PANTHER" id="PTHR46268:SF27">
    <property type="entry name" value="UNIVERSAL STRESS PROTEIN RV2623"/>
    <property type="match status" value="1"/>
</dbReference>
<dbReference type="InterPro" id="IPR006015">
    <property type="entry name" value="Universal_stress_UspA"/>
</dbReference>
<dbReference type="AlphaFoldDB" id="A0A448I4S6"/>
<keyword evidence="3" id="KW-0067">ATP-binding</keyword>
<dbReference type="Gene3D" id="3.40.50.620">
    <property type="entry name" value="HUPs"/>
    <property type="match status" value="2"/>
</dbReference>
<keyword evidence="6" id="KW-1185">Reference proteome</keyword>
<evidence type="ECO:0000256" key="2">
    <source>
        <dbReference type="ARBA" id="ARBA00022741"/>
    </source>
</evidence>